<feature type="region of interest" description="Disordered" evidence="1">
    <location>
        <begin position="497"/>
        <end position="520"/>
    </location>
</feature>
<name>A0A3N4GFV7_9LACT</name>
<comment type="caution">
    <text evidence="2">The sequence shown here is derived from an EMBL/GenBank/DDBJ whole genome shotgun (WGS) entry which is preliminary data.</text>
</comment>
<evidence type="ECO:0008006" key="4">
    <source>
        <dbReference type="Google" id="ProtNLM"/>
    </source>
</evidence>
<accession>A0A3N4GFV7</accession>
<reference evidence="2 3" key="1">
    <citation type="submission" date="2018-11" db="EMBL/GenBank/DDBJ databases">
        <title>Aerococcus sp. SJQ22, whole genome shotgun sequence.</title>
        <authorList>
            <person name="Sun L."/>
            <person name="Gao X."/>
            <person name="Chen W."/>
            <person name="Huang K."/>
        </authorList>
    </citation>
    <scope>NUCLEOTIDE SEQUENCE [LARGE SCALE GENOMIC DNA]</scope>
    <source>
        <strain evidence="2 3">SJQ22</strain>
    </source>
</reference>
<dbReference type="RefSeq" id="WP_123779711.1">
    <property type="nucleotide sequence ID" value="NZ_RKMG01000009.1"/>
</dbReference>
<evidence type="ECO:0000313" key="2">
    <source>
        <dbReference type="EMBL" id="RPA60748.1"/>
    </source>
</evidence>
<dbReference type="Gene3D" id="3.10.450.310">
    <property type="match status" value="1"/>
</dbReference>
<evidence type="ECO:0000256" key="1">
    <source>
        <dbReference type="SAM" id="MobiDB-lite"/>
    </source>
</evidence>
<sequence>MKKKNRWQWVIHAILAVLAIISLVASISNLYGPKLINGWISQVTEDSTSDTSTGMNNMAISNNANEDDGSEVTNALAAQRLIVHNATDGYEAIYDLDAIRGFKTIVSGFEYESSYEEDSAYNIRNYADSQEFIEGKLTNETPVNLFLADVLTLPADLQEMAISSYIYILGTDQVYLVNDAENIAYGLTVTNKASEINETTSNFLDDHNHALTPVVPVNLADSLTYVSTEENQLNHLTYLQERQPNTYFLNHFFERPEDIHDYSLNSIARYYTEGRQLTINMETFEVTLLQNVGEEAATSLNSQVTATSEAIGDILPDHDSWLYAEYNGNDGDIINYRKYVNSQPVFGNNYVAKTQFVMSGDEIKNIYLSSLTIQTQVSDLSESYTIMSGVDALNLLNNAGYANQDISELVLGYRWVQNPESSRLVELVPSWHVQMDDEWYMLENLVDMSRYPSLATRYTETGETVDLSVYFSDLGDPVSEEAVKTAVEEDLSATLSAEELSASTESTVEADASANVEEAN</sequence>
<keyword evidence="3" id="KW-1185">Reference proteome</keyword>
<proteinExistence type="predicted"/>
<dbReference type="Proteomes" id="UP000273977">
    <property type="component" value="Unassembled WGS sequence"/>
</dbReference>
<feature type="compositionally biased region" description="Low complexity" evidence="1">
    <location>
        <begin position="497"/>
        <end position="507"/>
    </location>
</feature>
<evidence type="ECO:0000313" key="3">
    <source>
        <dbReference type="Proteomes" id="UP000273977"/>
    </source>
</evidence>
<dbReference type="AlphaFoldDB" id="A0A3N4GFV7"/>
<protein>
    <recommendedName>
        <fullName evidence="4">Regulatory protein YycH domain-containing protein</fullName>
    </recommendedName>
</protein>
<organism evidence="2 3">
    <name type="scientific">Aerococcus agrisoli</name>
    <dbReference type="NCBI Taxonomy" id="2487350"/>
    <lineage>
        <taxon>Bacteria</taxon>
        <taxon>Bacillati</taxon>
        <taxon>Bacillota</taxon>
        <taxon>Bacilli</taxon>
        <taxon>Lactobacillales</taxon>
        <taxon>Aerococcaceae</taxon>
        <taxon>Aerococcus</taxon>
    </lineage>
</organism>
<dbReference type="OrthoDB" id="2382185at2"/>
<gene>
    <name evidence="2" type="ORF">EF384_04080</name>
</gene>
<dbReference type="EMBL" id="RKMG01000009">
    <property type="protein sequence ID" value="RPA60748.1"/>
    <property type="molecule type" value="Genomic_DNA"/>
</dbReference>